<dbReference type="Proteomes" id="UP000319063">
    <property type="component" value="Segment"/>
</dbReference>
<evidence type="ECO:0000313" key="1">
    <source>
        <dbReference type="EMBL" id="QDB71040.1"/>
    </source>
</evidence>
<gene>
    <name evidence="1" type="ORF">CPT_Moabite_008</name>
</gene>
<organism evidence="1 2">
    <name type="scientific">Serratia phage Moabite</name>
    <dbReference type="NCBI Taxonomy" id="2587814"/>
    <lineage>
        <taxon>Viruses</taxon>
        <taxon>Duplodnaviria</taxon>
        <taxon>Heunggongvirae</taxon>
        <taxon>Uroviricota</taxon>
        <taxon>Caudoviricetes</taxon>
        <taxon>Chimalliviridae</taxon>
        <taxon>Moabitevirus</taxon>
        <taxon>Moabitevirus moabite</taxon>
    </lineage>
</organism>
<reference evidence="2" key="1">
    <citation type="submission" date="2019-05" db="EMBL/GenBank/DDBJ databases">
        <title>Complete Genome Sequence of Serratia marcescens Myophage Moabite.</title>
        <authorList>
            <person name="Price L."/>
            <person name="Rohren M."/>
            <person name="Newkirk H."/>
            <person name="Liu M."/>
            <person name="Ramsey J."/>
        </authorList>
    </citation>
    <scope>NUCLEOTIDE SEQUENCE [LARGE SCALE GENOMIC DNA]</scope>
</reference>
<accession>A0A4Y5TR31</accession>
<dbReference type="EMBL" id="MK994515">
    <property type="protein sequence ID" value="QDB71040.1"/>
    <property type="molecule type" value="Genomic_DNA"/>
</dbReference>
<sequence length="144" mass="16037">MAINFTEKQTRSITAARIAGLVQALAHEVAMFGRDPQTLLETEYLPLYSQLQDLGFNTKGDIKWMLLQDLERNHGIAFHKTDLGFGFQFKGLTLEVASKIEAQNSTGGKDFPSVIRNREAKYKGYEVVYAVATKTGSDHAIVRA</sequence>
<name>A0A4Y5TR31_9CAUD</name>
<proteinExistence type="predicted"/>
<evidence type="ECO:0000313" key="2">
    <source>
        <dbReference type="Proteomes" id="UP000319063"/>
    </source>
</evidence>
<protein>
    <submittedName>
        <fullName evidence="1">Uncharacterized protein</fullName>
    </submittedName>
</protein>
<keyword evidence="2" id="KW-1185">Reference proteome</keyword>